<proteinExistence type="predicted"/>
<dbReference type="Proteomes" id="UP001241377">
    <property type="component" value="Unassembled WGS sequence"/>
</dbReference>
<reference evidence="1" key="1">
    <citation type="submission" date="2023-04" db="EMBL/GenBank/DDBJ databases">
        <title>Draft Genome sequencing of Naganishia species isolated from polar environments using Oxford Nanopore Technology.</title>
        <authorList>
            <person name="Leo P."/>
            <person name="Venkateswaran K."/>
        </authorList>
    </citation>
    <scope>NUCLEOTIDE SEQUENCE</scope>
    <source>
        <strain evidence="1">MNA-CCFEE 5261</strain>
    </source>
</reference>
<keyword evidence="2" id="KW-1185">Reference proteome</keyword>
<comment type="caution">
    <text evidence="1">The sequence shown here is derived from an EMBL/GenBank/DDBJ whole genome shotgun (WGS) entry which is preliminary data.</text>
</comment>
<name>A0ACC2VU45_9TREE</name>
<dbReference type="EMBL" id="JASBWR010000050">
    <property type="protein sequence ID" value="KAJ9102718.1"/>
    <property type="molecule type" value="Genomic_DNA"/>
</dbReference>
<evidence type="ECO:0000313" key="1">
    <source>
        <dbReference type="EMBL" id="KAJ9102718.1"/>
    </source>
</evidence>
<evidence type="ECO:0000313" key="2">
    <source>
        <dbReference type="Proteomes" id="UP001241377"/>
    </source>
</evidence>
<accession>A0ACC2VU45</accession>
<sequence length="602" mass="69063">MVDVDEADVAVLNQNLTKSKELFASISRSLRTISDKSSTASTKIKPILKDVNQLTRSRDQIDNDLSILSDVLNYAAQTAKLEGVLSNSIEVIGVKRYIDTLAQSKLLLKEMKLKIKRFRGILMNFETLIDKLDLNLENYFQRILNPPKVEDICVVFSYFYLQSTFEQDTINKLYIRSRSTNLVQLVKPLEQATKPVKRNSRIPYEKGTNGINRYNNELIKLIKLEIALAAEINQNIAIDHHKIVSSIVARVVNDSYTSVVDTLNEFVSSQGVLDNDILLLEVIENLDHFSKFMVASNLSPATMDRFNDAYGRLTQSSRNIFGELMKWVDARVTSVEKYNDKTIAEITVEIILRVRRVLEYPLSLLDLIQGINLGSWLTGLKFVLVYTSVVSNNGVIDDSPETLLSSYFSDIIDCVMINIEIGLRSDDSKKSTQGYLLIKNLVLIETIINRSHQLFDTLSTIGMDRLARLKNRFLKLFLDDWNYASYIIIRDMTNITTTNAIAHGAMLPRSSSLGLSSKEKEQVKELFRKFNESFEEALQNYEKFNISDPNLRNYLSNEIKKLTVNAYFKLYEKYGTSDFTKNRSKYIKWDKHQFEQVLNERL</sequence>
<gene>
    <name evidence="1" type="ORF">QFC19_004635</name>
</gene>
<organism evidence="1 2">
    <name type="scientific">Naganishia cerealis</name>
    <dbReference type="NCBI Taxonomy" id="610337"/>
    <lineage>
        <taxon>Eukaryota</taxon>
        <taxon>Fungi</taxon>
        <taxon>Dikarya</taxon>
        <taxon>Basidiomycota</taxon>
        <taxon>Agaricomycotina</taxon>
        <taxon>Tremellomycetes</taxon>
        <taxon>Filobasidiales</taxon>
        <taxon>Filobasidiaceae</taxon>
        <taxon>Naganishia</taxon>
    </lineage>
</organism>
<protein>
    <submittedName>
        <fullName evidence="1">Uncharacterized protein</fullName>
    </submittedName>
</protein>